<evidence type="ECO:0000256" key="10">
    <source>
        <dbReference type="ARBA" id="ARBA00022984"/>
    </source>
</evidence>
<evidence type="ECO:0000313" key="18">
    <source>
        <dbReference type="EMBL" id="SIN83444.1"/>
    </source>
</evidence>
<comment type="similarity">
    <text evidence="3 15">Belongs to the peptidase S11 family.</text>
</comment>
<name>A0A1N6EKB3_9GAMM</name>
<dbReference type="Proteomes" id="UP000198461">
    <property type="component" value="Unassembled WGS sequence"/>
</dbReference>
<dbReference type="SUPFAM" id="SSF69189">
    <property type="entry name" value="Penicillin-binding protein associated domain"/>
    <property type="match status" value="1"/>
</dbReference>
<feature type="domain" description="Peptidase S11 D-Ala-D-Ala carboxypeptidase A C-terminal" evidence="17">
    <location>
        <begin position="290"/>
        <end position="380"/>
    </location>
</feature>
<accession>A0A1N6EKB3</accession>
<dbReference type="InterPro" id="IPR012338">
    <property type="entry name" value="Beta-lactam/transpept-like"/>
</dbReference>
<evidence type="ECO:0000256" key="14">
    <source>
        <dbReference type="PIRSR" id="PIRSR618044-2"/>
    </source>
</evidence>
<evidence type="ECO:0000256" key="15">
    <source>
        <dbReference type="RuleBase" id="RU004016"/>
    </source>
</evidence>
<dbReference type="InterPro" id="IPR015956">
    <property type="entry name" value="Peniciliin-bd_prot_C_sf"/>
</dbReference>
<comment type="catalytic activity">
    <reaction evidence="12">
        <text>Preferential cleavage: (Ac)2-L-Lys-D-Ala-|-D-Ala. Also transpeptidation of peptidyl-alanyl moieties that are N-acyl substituents of D-alanine.</text>
        <dbReference type="EC" id="3.4.16.4"/>
    </reaction>
</comment>
<evidence type="ECO:0000313" key="19">
    <source>
        <dbReference type="Proteomes" id="UP000198461"/>
    </source>
</evidence>
<evidence type="ECO:0000256" key="7">
    <source>
        <dbReference type="ARBA" id="ARBA00022729"/>
    </source>
</evidence>
<feature type="active site" evidence="13">
    <location>
        <position position="138"/>
    </location>
</feature>
<dbReference type="GO" id="GO:0006508">
    <property type="term" value="P:proteolysis"/>
    <property type="evidence" value="ECO:0007669"/>
    <property type="project" value="UniProtKB-KW"/>
</dbReference>
<evidence type="ECO:0000256" key="12">
    <source>
        <dbReference type="ARBA" id="ARBA00034000"/>
    </source>
</evidence>
<keyword evidence="7 16" id="KW-0732">Signal</keyword>
<evidence type="ECO:0000256" key="16">
    <source>
        <dbReference type="SAM" id="SignalP"/>
    </source>
</evidence>
<dbReference type="GO" id="GO:0009252">
    <property type="term" value="P:peptidoglycan biosynthetic process"/>
    <property type="evidence" value="ECO:0007669"/>
    <property type="project" value="UniProtKB-UniPathway"/>
</dbReference>
<feature type="chain" id="PRO_5013383027" description="serine-type D-Ala-D-Ala carboxypeptidase" evidence="16">
    <location>
        <begin position="26"/>
        <end position="404"/>
    </location>
</feature>
<feature type="signal peptide" evidence="16">
    <location>
        <begin position="1"/>
        <end position="25"/>
    </location>
</feature>
<evidence type="ECO:0000256" key="3">
    <source>
        <dbReference type="ARBA" id="ARBA00007164"/>
    </source>
</evidence>
<evidence type="ECO:0000256" key="11">
    <source>
        <dbReference type="ARBA" id="ARBA00023316"/>
    </source>
</evidence>
<evidence type="ECO:0000256" key="13">
    <source>
        <dbReference type="PIRSR" id="PIRSR618044-1"/>
    </source>
</evidence>
<dbReference type="STRING" id="364032.SAMN05443662_0650"/>
<dbReference type="SUPFAM" id="SSF56601">
    <property type="entry name" value="beta-lactamase/transpeptidase-like"/>
    <property type="match status" value="1"/>
</dbReference>
<dbReference type="GO" id="GO:0008360">
    <property type="term" value="P:regulation of cell shape"/>
    <property type="evidence" value="ECO:0007669"/>
    <property type="project" value="UniProtKB-KW"/>
</dbReference>
<protein>
    <recommendedName>
        <fullName evidence="4">serine-type D-Ala-D-Ala carboxypeptidase</fullName>
        <ecNumber evidence="4">3.4.16.4</ecNumber>
    </recommendedName>
</protein>
<dbReference type="AlphaFoldDB" id="A0A1N6EKB3"/>
<dbReference type="SMART" id="SM00936">
    <property type="entry name" value="PBP5_C"/>
    <property type="match status" value="1"/>
</dbReference>
<evidence type="ECO:0000256" key="5">
    <source>
        <dbReference type="ARBA" id="ARBA00022645"/>
    </source>
</evidence>
<evidence type="ECO:0000256" key="8">
    <source>
        <dbReference type="ARBA" id="ARBA00022801"/>
    </source>
</evidence>
<dbReference type="GO" id="GO:0071555">
    <property type="term" value="P:cell wall organization"/>
    <property type="evidence" value="ECO:0007669"/>
    <property type="project" value="UniProtKB-KW"/>
</dbReference>
<evidence type="ECO:0000256" key="6">
    <source>
        <dbReference type="ARBA" id="ARBA00022670"/>
    </source>
</evidence>
<organism evidence="18 19">
    <name type="scientific">Sulfurivirga caldicuralii</name>
    <dbReference type="NCBI Taxonomy" id="364032"/>
    <lineage>
        <taxon>Bacteria</taxon>
        <taxon>Pseudomonadati</taxon>
        <taxon>Pseudomonadota</taxon>
        <taxon>Gammaproteobacteria</taxon>
        <taxon>Thiotrichales</taxon>
        <taxon>Piscirickettsiaceae</taxon>
        <taxon>Sulfurivirga</taxon>
    </lineage>
</organism>
<keyword evidence="5" id="KW-0121">Carboxypeptidase</keyword>
<dbReference type="GO" id="GO:0009002">
    <property type="term" value="F:serine-type D-Ala-D-Ala carboxypeptidase activity"/>
    <property type="evidence" value="ECO:0007669"/>
    <property type="project" value="UniProtKB-EC"/>
</dbReference>
<dbReference type="EMBL" id="FSRE01000002">
    <property type="protein sequence ID" value="SIN83444.1"/>
    <property type="molecule type" value="Genomic_DNA"/>
</dbReference>
<dbReference type="Gene3D" id="2.60.410.10">
    <property type="entry name" value="D-Ala-D-Ala carboxypeptidase, C-terminal domain"/>
    <property type="match status" value="1"/>
</dbReference>
<dbReference type="UniPathway" id="UPA00219"/>
<dbReference type="PANTHER" id="PTHR21581">
    <property type="entry name" value="D-ALANYL-D-ALANINE CARBOXYPEPTIDASE"/>
    <property type="match status" value="1"/>
</dbReference>
<keyword evidence="19" id="KW-1185">Reference proteome</keyword>
<keyword evidence="11" id="KW-0961">Cell wall biogenesis/degradation</keyword>
<proteinExistence type="inferred from homology"/>
<dbReference type="InterPro" id="IPR037167">
    <property type="entry name" value="Peptidase_S11_C_sf"/>
</dbReference>
<dbReference type="PANTHER" id="PTHR21581:SF6">
    <property type="entry name" value="TRAFFICKING PROTEIN PARTICLE COMPLEX SUBUNIT 12"/>
    <property type="match status" value="1"/>
</dbReference>
<comment type="function">
    <text evidence="1">Removes C-terminal D-alanyl residues from sugar-peptide cell wall precursors.</text>
</comment>
<evidence type="ECO:0000256" key="9">
    <source>
        <dbReference type="ARBA" id="ARBA00022960"/>
    </source>
</evidence>
<evidence type="ECO:0000259" key="17">
    <source>
        <dbReference type="SMART" id="SM00936"/>
    </source>
</evidence>
<reference evidence="18 19" key="1">
    <citation type="submission" date="2016-11" db="EMBL/GenBank/DDBJ databases">
        <authorList>
            <person name="Jaros S."/>
            <person name="Januszkiewicz K."/>
            <person name="Wedrychowicz H."/>
        </authorList>
    </citation>
    <scope>NUCLEOTIDE SEQUENCE [LARGE SCALE GENOMIC DNA]</scope>
    <source>
        <strain evidence="18 19">DSM 17737</strain>
    </source>
</reference>
<evidence type="ECO:0000256" key="2">
    <source>
        <dbReference type="ARBA" id="ARBA00004752"/>
    </source>
</evidence>
<dbReference type="InterPro" id="IPR018044">
    <property type="entry name" value="Peptidase_S11"/>
</dbReference>
<feature type="active site" description="Acyl-ester intermediate" evidence="13">
    <location>
        <position position="78"/>
    </location>
</feature>
<evidence type="ECO:0000256" key="1">
    <source>
        <dbReference type="ARBA" id="ARBA00003217"/>
    </source>
</evidence>
<sequence>MNKLMKHLRVLLLFPLLLFVQTGLSAPAHVPAPKPVTEQVSIVPAPPSIAAKAYLLIDFDSGAVLAARDPDKRVEPASLTKMMTSYIVAHELDAGKIHLDDKVTISEKAWKMPGSKMFIEVGKKVPVRDLLKGMIVQSGNDATVALAEYVAGSEEVFAQLMNQYAQKLGMTHTHFVNATGLPDPNHYTTARDLAILARALIREFPNHYDWYKEKVFTYNGITQYNRNKLLWQDPSVDGIKTGHTQSAGYCLVASAKRDGMRLISVVLGTDSDRKRISESRKLLNYGFRFYETHPLYKANQRLTDHRVWEGATDTVAIGTPEDVYITIPRGEYKNVQPMMEIPKELHAPIQKGQQLGTLKVMLHDKVLVEKPLIALNDVQEGGFFKKLMDQVKLLFAQMMESLGL</sequence>
<feature type="active site" description="Proton acceptor" evidence="13">
    <location>
        <position position="81"/>
    </location>
</feature>
<keyword evidence="8" id="KW-0378">Hydrolase</keyword>
<keyword evidence="6" id="KW-0645">Protease</keyword>
<comment type="pathway">
    <text evidence="2">Cell wall biogenesis; peptidoglycan biosynthesis.</text>
</comment>
<dbReference type="InterPro" id="IPR012907">
    <property type="entry name" value="Peptidase_S11_C"/>
</dbReference>
<dbReference type="PRINTS" id="PR00725">
    <property type="entry name" value="DADACBPTASE1"/>
</dbReference>
<keyword evidence="9" id="KW-0133">Cell shape</keyword>
<dbReference type="OrthoDB" id="9795979at2"/>
<dbReference type="InterPro" id="IPR001967">
    <property type="entry name" value="Peptidase_S11_N"/>
</dbReference>
<evidence type="ECO:0000256" key="4">
    <source>
        <dbReference type="ARBA" id="ARBA00012448"/>
    </source>
</evidence>
<feature type="binding site" evidence="14">
    <location>
        <position position="240"/>
    </location>
    <ligand>
        <name>substrate</name>
    </ligand>
</feature>
<dbReference type="Pfam" id="PF07943">
    <property type="entry name" value="PBP5_C"/>
    <property type="match status" value="1"/>
</dbReference>
<dbReference type="Pfam" id="PF00768">
    <property type="entry name" value="Peptidase_S11"/>
    <property type="match status" value="1"/>
</dbReference>
<dbReference type="EC" id="3.4.16.4" evidence="4"/>
<dbReference type="Gene3D" id="3.40.710.10">
    <property type="entry name" value="DD-peptidase/beta-lactamase superfamily"/>
    <property type="match status" value="1"/>
</dbReference>
<gene>
    <name evidence="18" type="ORF">SAMN05443662_0650</name>
</gene>
<keyword evidence="10" id="KW-0573">Peptidoglycan synthesis</keyword>